<proteinExistence type="predicted"/>
<dbReference type="AlphaFoldDB" id="X0Z9X6"/>
<gene>
    <name evidence="1" type="ORF">S01H4_09554</name>
</gene>
<comment type="caution">
    <text evidence="1">The sequence shown here is derived from an EMBL/GenBank/DDBJ whole genome shotgun (WGS) entry which is preliminary data.</text>
</comment>
<accession>X0Z9X6</accession>
<organism evidence="1">
    <name type="scientific">marine sediment metagenome</name>
    <dbReference type="NCBI Taxonomy" id="412755"/>
    <lineage>
        <taxon>unclassified sequences</taxon>
        <taxon>metagenomes</taxon>
        <taxon>ecological metagenomes</taxon>
    </lineage>
</organism>
<name>X0Z9X6_9ZZZZ</name>
<protein>
    <submittedName>
        <fullName evidence="1">Uncharacterized protein</fullName>
    </submittedName>
</protein>
<reference evidence="1" key="1">
    <citation type="journal article" date="2014" name="Front. Microbiol.">
        <title>High frequency of phylogenetically diverse reductive dehalogenase-homologous genes in deep subseafloor sedimentary metagenomes.</title>
        <authorList>
            <person name="Kawai M."/>
            <person name="Futagami T."/>
            <person name="Toyoda A."/>
            <person name="Takaki Y."/>
            <person name="Nishi S."/>
            <person name="Hori S."/>
            <person name="Arai W."/>
            <person name="Tsubouchi T."/>
            <person name="Morono Y."/>
            <person name="Uchiyama I."/>
            <person name="Ito T."/>
            <person name="Fujiyama A."/>
            <person name="Inagaki F."/>
            <person name="Takami H."/>
        </authorList>
    </citation>
    <scope>NUCLEOTIDE SEQUENCE</scope>
    <source>
        <strain evidence="1">Expedition CK06-06</strain>
    </source>
</reference>
<dbReference type="EMBL" id="BART01003476">
    <property type="protein sequence ID" value="GAG57193.1"/>
    <property type="molecule type" value="Genomic_DNA"/>
</dbReference>
<sequence length="226" mass="25969">MGGTGVFRFGSPEHNLQLIISRRNQEIQNEKIEGNDRWGITIIRRIPPTGQMRSSVFTYLAPKGYILSFKANYLPLLPDDNLNPYKKSIEHGTFVKIYDYQMSTGRLRSDATRHLHNRLSLLMPDLALPIKVADIRFKKSPIKTLSGLSVRLDEDKRDNLEEGFPGSGEMTIEGQRMYYSIYAFKIGKRDTYATEEGIIFTVNGQTHGFLSRYFFERKVVGMNYLS</sequence>
<feature type="non-terminal residue" evidence="1">
    <location>
        <position position="226"/>
    </location>
</feature>
<evidence type="ECO:0000313" key="1">
    <source>
        <dbReference type="EMBL" id="GAG57193.1"/>
    </source>
</evidence>